<feature type="compositionally biased region" description="Low complexity" evidence="5">
    <location>
        <begin position="619"/>
        <end position="636"/>
    </location>
</feature>
<dbReference type="InterPro" id="IPR013083">
    <property type="entry name" value="Znf_RING/FYVE/PHD"/>
</dbReference>
<keyword evidence="2 4" id="KW-0863">Zinc-finger</keyword>
<sequence>MPRASSISSQPAEAAAGEPDTSNNPSGTPTPDLDDLDPLAQQELEAFGTDALDDSLPAPPKDHSVLQPGAAVGQDGGAGTKRSLGAAEPLARAKRPKNVKFSPAKTGKQLARRAAAPGSTQGDVQLPNNDFCDSCGGKGHFLCCEGGCLRSFHFSCLEPPLEIDEVPDESWFCKACRAAAHPPPKPRAGFFTDLIYEVETKNPKQFSLPNEIKNFLRNVATGTNGEFIDSVEHRPPSKITGRAIGQEDRDGYRLKDKNGRPIICYNCDEAASAVKRRRIISCDFCDQSWHLDCLDPPMTGMPPPTRKWMCPLHTDHIVPKRRQTKTTQTITVDQPYRSNNGDIIVMPSRDPAPREEIEEMTLNRVRYQIPERHVILDFWGRLTGQKVAPSSSKKAGKAPRKRSAVSGYDSGDLSPLSDLTSSDDDSESEGDARRKKVSSASPNPLDNLALLAEVRYIDLLNQQQSTTNGSPGKDKGKAVARDVPSPLPNSTQRRGPRPSAPVSTTAASTSKRPAAAAPGGTPSGPSRSRGGSPSLSPAPKATELVVTSKEDLQALMRVRKLSKAKEGSDTDGWKAALFGFLDGEPILPKLEFLKADSTPWRRPWEQGGAGGPGQKKPGHAGSPSFSPFPSPAANAATQRDPLSTAAPVPTASAIAPVSTPPASAADAAPTFAAPATSAPAPAEPENADTPATPSESSLPFGLPASSDAMGTPAVPAPTGDAHVLPKQEEQQASLAPGEVKAEVGMDAMEVDEASAPAEVKANGFEKEAA</sequence>
<dbReference type="OrthoDB" id="5876363at2759"/>
<keyword evidence="3" id="KW-0862">Zinc</keyword>
<evidence type="ECO:0000313" key="7">
    <source>
        <dbReference type="EMBL" id="CDR43125.1"/>
    </source>
</evidence>
<dbReference type="Pfam" id="PF00628">
    <property type="entry name" value="PHD"/>
    <property type="match status" value="2"/>
</dbReference>
<organism evidence="7">
    <name type="scientific">Rhodotorula toruloides</name>
    <name type="common">Yeast</name>
    <name type="synonym">Rhodosporidium toruloides</name>
    <dbReference type="NCBI Taxonomy" id="5286"/>
    <lineage>
        <taxon>Eukaryota</taxon>
        <taxon>Fungi</taxon>
        <taxon>Dikarya</taxon>
        <taxon>Basidiomycota</taxon>
        <taxon>Pucciniomycotina</taxon>
        <taxon>Microbotryomycetes</taxon>
        <taxon>Sporidiobolales</taxon>
        <taxon>Sporidiobolaceae</taxon>
        <taxon>Rhodotorula</taxon>
    </lineage>
</organism>
<reference evidence="7" key="1">
    <citation type="journal article" date="2014" name="Genome Announc.">
        <title>Draft genome sequence of Rhodosporidium toruloides CECT1137, an oleaginous yeast of biotechnological interest.</title>
        <authorList>
            <person name="Morin N."/>
            <person name="Calcas X."/>
            <person name="Devillers H."/>
            <person name="Durrens P."/>
            <person name="Sherman D.J."/>
            <person name="Nicaud J.-M."/>
            <person name="Neuveglise C."/>
        </authorList>
    </citation>
    <scope>NUCLEOTIDE SEQUENCE</scope>
    <source>
        <strain evidence="7">CECT1137</strain>
    </source>
</reference>
<gene>
    <name evidence="7" type="ORF">RHTO0S_07e08570g</name>
</gene>
<feature type="region of interest" description="Disordered" evidence="5">
    <location>
        <begin position="594"/>
        <end position="739"/>
    </location>
</feature>
<dbReference type="GO" id="GO:0006357">
    <property type="term" value="P:regulation of transcription by RNA polymerase II"/>
    <property type="evidence" value="ECO:0007669"/>
    <property type="project" value="TreeGrafter"/>
</dbReference>
<dbReference type="GO" id="GO:0008270">
    <property type="term" value="F:zinc ion binding"/>
    <property type="evidence" value="ECO:0007669"/>
    <property type="project" value="UniProtKB-KW"/>
</dbReference>
<proteinExistence type="predicted"/>
<evidence type="ECO:0000256" key="4">
    <source>
        <dbReference type="PROSITE-ProRule" id="PRU00146"/>
    </source>
</evidence>
<evidence type="ECO:0000259" key="6">
    <source>
        <dbReference type="PROSITE" id="PS50016"/>
    </source>
</evidence>
<feature type="domain" description="PHD-type" evidence="6">
    <location>
        <begin position="129"/>
        <end position="179"/>
    </location>
</feature>
<evidence type="ECO:0000256" key="2">
    <source>
        <dbReference type="ARBA" id="ARBA00022771"/>
    </source>
</evidence>
<feature type="compositionally biased region" description="Low complexity" evidence="5">
    <location>
        <begin position="406"/>
        <end position="420"/>
    </location>
</feature>
<dbReference type="CDD" id="cd15534">
    <property type="entry name" value="PHD2_PHF12_Rco1"/>
    <property type="match status" value="1"/>
</dbReference>
<dbReference type="PANTHER" id="PTHR47636:SF1">
    <property type="entry name" value="TRANSCRIPTIONAL REGULATORY PROTEIN RCO1"/>
    <property type="match status" value="1"/>
</dbReference>
<dbReference type="Gene3D" id="3.30.40.10">
    <property type="entry name" value="Zinc/RING finger domain, C3HC4 (zinc finger)"/>
    <property type="match status" value="2"/>
</dbReference>
<dbReference type="PROSITE" id="PS01359">
    <property type="entry name" value="ZF_PHD_1"/>
    <property type="match status" value="1"/>
</dbReference>
<evidence type="ECO:0000256" key="3">
    <source>
        <dbReference type="ARBA" id="ARBA00022833"/>
    </source>
</evidence>
<keyword evidence="1" id="KW-0479">Metal-binding</keyword>
<dbReference type="SMART" id="SM00249">
    <property type="entry name" value="PHD"/>
    <property type="match status" value="2"/>
</dbReference>
<name>A0A061B0W1_RHOTO</name>
<dbReference type="EMBL" id="LK052942">
    <property type="protein sequence ID" value="CDR43125.1"/>
    <property type="molecule type" value="Genomic_DNA"/>
</dbReference>
<dbReference type="CDD" id="cd15535">
    <property type="entry name" value="PHD1_Rco1"/>
    <property type="match status" value="1"/>
</dbReference>
<feature type="domain" description="PHD-type" evidence="6">
    <location>
        <begin position="261"/>
        <end position="316"/>
    </location>
</feature>
<evidence type="ECO:0000256" key="1">
    <source>
        <dbReference type="ARBA" id="ARBA00022723"/>
    </source>
</evidence>
<feature type="compositionally biased region" description="Low complexity" evidence="5">
    <location>
        <begin position="649"/>
        <end position="693"/>
    </location>
</feature>
<dbReference type="InterPro" id="IPR052819">
    <property type="entry name" value="Chromatin_regulatory_protein"/>
</dbReference>
<feature type="region of interest" description="Disordered" evidence="5">
    <location>
        <begin position="386"/>
        <end position="444"/>
    </location>
</feature>
<dbReference type="InterPro" id="IPR001965">
    <property type="entry name" value="Znf_PHD"/>
</dbReference>
<evidence type="ECO:0000256" key="5">
    <source>
        <dbReference type="SAM" id="MobiDB-lite"/>
    </source>
</evidence>
<dbReference type="GO" id="GO:0032221">
    <property type="term" value="C:Rpd3S complex"/>
    <property type="evidence" value="ECO:0007669"/>
    <property type="project" value="TreeGrafter"/>
</dbReference>
<protein>
    <submittedName>
        <fullName evidence="7">RHTO0S07e08570g1_1</fullName>
    </submittedName>
</protein>
<dbReference type="PROSITE" id="PS50016">
    <property type="entry name" value="ZF_PHD_2"/>
    <property type="match status" value="2"/>
</dbReference>
<feature type="region of interest" description="Disordered" evidence="5">
    <location>
        <begin position="1"/>
        <end position="98"/>
    </location>
</feature>
<dbReference type="AlphaFoldDB" id="A0A061B0W1"/>
<dbReference type="SUPFAM" id="SSF57903">
    <property type="entry name" value="FYVE/PHD zinc finger"/>
    <property type="match status" value="2"/>
</dbReference>
<dbReference type="InterPro" id="IPR019786">
    <property type="entry name" value="Zinc_finger_PHD-type_CS"/>
</dbReference>
<feature type="compositionally biased region" description="Basic residues" evidence="5">
    <location>
        <begin position="394"/>
        <end position="403"/>
    </location>
</feature>
<feature type="region of interest" description="Disordered" evidence="5">
    <location>
        <begin position="462"/>
        <end position="547"/>
    </location>
</feature>
<dbReference type="InterPro" id="IPR019787">
    <property type="entry name" value="Znf_PHD-finger"/>
</dbReference>
<dbReference type="PANTHER" id="PTHR47636">
    <property type="entry name" value="TRANSCRIPTIONAL REGULATORY PROTEIN RCO1"/>
    <property type="match status" value="1"/>
</dbReference>
<dbReference type="InterPro" id="IPR011011">
    <property type="entry name" value="Znf_FYVE_PHD"/>
</dbReference>
<feature type="compositionally biased region" description="Low complexity" evidence="5">
    <location>
        <begin position="500"/>
        <end position="539"/>
    </location>
</feature>
<accession>A0A061B0W1</accession>
<feature type="compositionally biased region" description="Polar residues" evidence="5">
    <location>
        <begin position="1"/>
        <end position="11"/>
    </location>
</feature>